<feature type="domain" description="Copper amine oxidase-like N-terminal" evidence="1">
    <location>
        <begin position="71"/>
        <end position="166"/>
    </location>
</feature>
<dbReference type="InterPro" id="IPR036582">
    <property type="entry name" value="Mao_N_sf"/>
</dbReference>
<dbReference type="Gene3D" id="3.30.457.10">
    <property type="entry name" value="Copper amine oxidase-like, N-terminal domain"/>
    <property type="match status" value="1"/>
</dbReference>
<evidence type="ECO:0000259" key="2">
    <source>
        <dbReference type="Pfam" id="PF13529"/>
    </source>
</evidence>
<accession>A0A383RKM5</accession>
<dbReference type="Pfam" id="PF13529">
    <property type="entry name" value="Peptidase_C39_2"/>
    <property type="match status" value="1"/>
</dbReference>
<organism evidence="3 4">
    <name type="scientific">Paenibacillus alvei</name>
    <name type="common">Bacillus alvei</name>
    <dbReference type="NCBI Taxonomy" id="44250"/>
    <lineage>
        <taxon>Bacteria</taxon>
        <taxon>Bacillati</taxon>
        <taxon>Bacillota</taxon>
        <taxon>Bacilli</taxon>
        <taxon>Bacillales</taxon>
        <taxon>Paenibacillaceae</taxon>
        <taxon>Paenibacillus</taxon>
    </lineage>
</organism>
<sequence>MPRIVRQLNRWLLFLILLALCAFPFQNFILSKLKEGSLSFSFGPPSEDIVLLLYSNTARVGRYLVPLAESEPKAAPYQEKGETLVPARFLADKLDAELAVDKSGRTLTLSRDDAKITYSLEAGKVSIATPSGSKSAVSVNTLPVQKDGVTYVPLRPASKAFGRHIYSSDGVIALTTTPKAPKQEKWNEWREELSSYLAYDAFGSYAVKMGTSYTALFHRWEDAVNYAKQVPGRRVTYRGQHVMWDPKKPAPKSIRLNGAPLILQLPELPRGCEVTALAMLLQSAGQKVDKMELAKNIRKDTTPYEKKNGGIYFGNPHRGFVGDMYTFANPGLGVYHEPIAEVAEKYLPGRIIDMTGTSLDHLLWTVGQGTPVWVIHTTLYDSVPANAWVTWNTADGPIQVTYYEHSLLVIGYDEQYVYVHDPLGRRDRITRAAFKRGWEQMGSQAITYTKATPTAQAT</sequence>
<dbReference type="AlphaFoldDB" id="A0A383RKM5"/>
<evidence type="ECO:0008006" key="5">
    <source>
        <dbReference type="Google" id="ProtNLM"/>
    </source>
</evidence>
<reference evidence="4" key="1">
    <citation type="submission" date="2018-08" db="EMBL/GenBank/DDBJ databases">
        <authorList>
            <person name="Chevrot R."/>
        </authorList>
    </citation>
    <scope>NUCLEOTIDE SEQUENCE [LARGE SCALE GENOMIC DNA]</scope>
</reference>
<dbReference type="PANTHER" id="PTHR37806">
    <property type="entry name" value="LMO0724 PROTEIN"/>
    <property type="match status" value="1"/>
</dbReference>
<dbReference type="Gene3D" id="3.90.70.10">
    <property type="entry name" value="Cysteine proteinases"/>
    <property type="match status" value="1"/>
</dbReference>
<evidence type="ECO:0000313" key="4">
    <source>
        <dbReference type="Proteomes" id="UP000304148"/>
    </source>
</evidence>
<dbReference type="Proteomes" id="UP000304148">
    <property type="component" value="Chromosome"/>
</dbReference>
<evidence type="ECO:0000259" key="1">
    <source>
        <dbReference type="Pfam" id="PF07833"/>
    </source>
</evidence>
<dbReference type="Pfam" id="PF07833">
    <property type="entry name" value="Cu_amine_oxidN1"/>
    <property type="match status" value="1"/>
</dbReference>
<dbReference type="EMBL" id="LS992241">
    <property type="protein sequence ID" value="SYX87575.1"/>
    <property type="molecule type" value="Genomic_DNA"/>
</dbReference>
<dbReference type="InterPro" id="IPR012854">
    <property type="entry name" value="Cu_amine_oxidase-like_N"/>
</dbReference>
<dbReference type="PANTHER" id="PTHR37806:SF1">
    <property type="entry name" value="PEPTIDASE C39-LIKE DOMAIN-CONTAINING PROTEIN"/>
    <property type="match status" value="1"/>
</dbReference>
<dbReference type="InterPro" id="IPR039564">
    <property type="entry name" value="Peptidase_C39-like"/>
</dbReference>
<evidence type="ECO:0000313" key="3">
    <source>
        <dbReference type="EMBL" id="SYX87575.1"/>
    </source>
</evidence>
<feature type="domain" description="Peptidase C39-like" evidence="2">
    <location>
        <begin position="259"/>
        <end position="422"/>
    </location>
</feature>
<dbReference type="RefSeq" id="WP_138189137.1">
    <property type="nucleotide sequence ID" value="NZ_LS992241.1"/>
</dbReference>
<dbReference type="SUPFAM" id="SSF55383">
    <property type="entry name" value="Copper amine oxidase, domain N"/>
    <property type="match status" value="1"/>
</dbReference>
<protein>
    <recommendedName>
        <fullName evidence="5">Copper amine oxidase</fullName>
    </recommendedName>
</protein>
<proteinExistence type="predicted"/>
<name>A0A383RKM5_PAEAL</name>
<gene>
    <name evidence="3" type="ORF">PBLR_16005</name>
</gene>